<sequence>MIVDSTIEVKYISMFEATKNDVWIKNCITELGEIPSIAKSIPLYYDNNEANTQAKELSSHLGSKHLLRRYHLIKETIQRGDIKIERVL</sequence>
<dbReference type="OMA" id="VWIKNCI"/>
<evidence type="ECO:0000313" key="1">
    <source>
        <dbReference type="EMBL" id="EOX93479.1"/>
    </source>
</evidence>
<dbReference type="Proteomes" id="UP000026915">
    <property type="component" value="Chromosome 1"/>
</dbReference>
<gene>
    <name evidence="1" type="ORF">TCM_002342</name>
</gene>
<dbReference type="EMBL" id="CM001879">
    <property type="protein sequence ID" value="EOX93479.1"/>
    <property type="molecule type" value="Genomic_DNA"/>
</dbReference>
<dbReference type="CDD" id="cd09272">
    <property type="entry name" value="RNase_HI_RT_Ty1"/>
    <property type="match status" value="1"/>
</dbReference>
<dbReference type="eggNOG" id="KOG0017">
    <property type="taxonomic scope" value="Eukaryota"/>
</dbReference>
<name>A0A061DKZ2_THECC</name>
<proteinExistence type="predicted"/>
<reference evidence="1 2" key="1">
    <citation type="journal article" date="2013" name="Genome Biol.">
        <title>The genome sequence of the most widely cultivated cacao type and its use to identify candidate genes regulating pod color.</title>
        <authorList>
            <person name="Motamayor J.C."/>
            <person name="Mockaitis K."/>
            <person name="Schmutz J."/>
            <person name="Haiminen N."/>
            <person name="Iii D.L."/>
            <person name="Cornejo O."/>
            <person name="Findley S.D."/>
            <person name="Zheng P."/>
            <person name="Utro F."/>
            <person name="Royaert S."/>
            <person name="Saski C."/>
            <person name="Jenkins J."/>
            <person name="Podicheti R."/>
            <person name="Zhao M."/>
            <person name="Scheffler B.E."/>
            <person name="Stack J.C."/>
            <person name="Feltus F.A."/>
            <person name="Mustiga G.M."/>
            <person name="Amores F."/>
            <person name="Phillips W."/>
            <person name="Marelli J.P."/>
            <person name="May G.D."/>
            <person name="Shapiro H."/>
            <person name="Ma J."/>
            <person name="Bustamante C.D."/>
            <person name="Schnell R.J."/>
            <person name="Main D."/>
            <person name="Gilbert D."/>
            <person name="Parida L."/>
            <person name="Kuhn D.N."/>
        </authorList>
    </citation>
    <scope>NUCLEOTIDE SEQUENCE [LARGE SCALE GENOMIC DNA]</scope>
    <source>
        <strain evidence="2">cv. Matina 1-6</strain>
    </source>
</reference>
<dbReference type="AlphaFoldDB" id="A0A061DKZ2"/>
<accession>A0A061DKZ2</accession>
<organism evidence="1 2">
    <name type="scientific">Theobroma cacao</name>
    <name type="common">Cacao</name>
    <name type="synonym">Cocoa</name>
    <dbReference type="NCBI Taxonomy" id="3641"/>
    <lineage>
        <taxon>Eukaryota</taxon>
        <taxon>Viridiplantae</taxon>
        <taxon>Streptophyta</taxon>
        <taxon>Embryophyta</taxon>
        <taxon>Tracheophyta</taxon>
        <taxon>Spermatophyta</taxon>
        <taxon>Magnoliopsida</taxon>
        <taxon>eudicotyledons</taxon>
        <taxon>Gunneridae</taxon>
        <taxon>Pentapetalae</taxon>
        <taxon>rosids</taxon>
        <taxon>malvids</taxon>
        <taxon>Malvales</taxon>
        <taxon>Malvaceae</taxon>
        <taxon>Byttnerioideae</taxon>
        <taxon>Theobroma</taxon>
    </lineage>
</organism>
<dbReference type="Gramene" id="EOX93479">
    <property type="protein sequence ID" value="EOX93479"/>
    <property type="gene ID" value="TCM_002342"/>
</dbReference>
<keyword evidence="2" id="KW-1185">Reference proteome</keyword>
<evidence type="ECO:0000313" key="2">
    <source>
        <dbReference type="Proteomes" id="UP000026915"/>
    </source>
</evidence>
<protein>
    <submittedName>
        <fullName evidence="1">Retrotransposon protein, putative</fullName>
    </submittedName>
</protein>
<dbReference type="HOGENOM" id="CLU_2473456_0_0_1"/>
<dbReference type="InParanoid" id="A0A061DKZ2"/>